<dbReference type="Proteomes" id="UP000583556">
    <property type="component" value="Unassembled WGS sequence"/>
</dbReference>
<dbReference type="EMBL" id="JABBGM010000003">
    <property type="protein sequence ID" value="NML93862.1"/>
    <property type="molecule type" value="Genomic_DNA"/>
</dbReference>
<protein>
    <submittedName>
        <fullName evidence="2">DUF3604 domain-containing protein</fullName>
    </submittedName>
</protein>
<keyword evidence="1" id="KW-0732">Signal</keyword>
<gene>
    <name evidence="2" type="ORF">HHL27_09295</name>
</gene>
<dbReference type="AlphaFoldDB" id="A0A7Y0GAQ4"/>
<reference evidence="2 3" key="1">
    <citation type="submission" date="2020-04" db="EMBL/GenBank/DDBJ databases">
        <title>Novosphingobium sp. TW-4 isolated from soil.</title>
        <authorList>
            <person name="Dahal R.H."/>
            <person name="Chaudhary D.K."/>
        </authorList>
    </citation>
    <scope>NUCLEOTIDE SEQUENCE [LARGE SCALE GENOMIC DNA]</scope>
    <source>
        <strain evidence="2 3">TW-4</strain>
    </source>
</reference>
<evidence type="ECO:0000313" key="3">
    <source>
        <dbReference type="Proteomes" id="UP000583556"/>
    </source>
</evidence>
<feature type="signal peptide" evidence="1">
    <location>
        <begin position="1"/>
        <end position="30"/>
    </location>
</feature>
<keyword evidence="3" id="KW-1185">Reference proteome</keyword>
<dbReference type="InterPro" id="IPR016195">
    <property type="entry name" value="Pol/histidinol_Pase-like"/>
</dbReference>
<proteinExistence type="predicted"/>
<dbReference type="Pfam" id="PF12228">
    <property type="entry name" value="DUF3604"/>
    <property type="match status" value="1"/>
</dbReference>
<dbReference type="Gene3D" id="3.20.20.140">
    <property type="entry name" value="Metal-dependent hydrolases"/>
    <property type="match status" value="1"/>
</dbReference>
<dbReference type="SUPFAM" id="SSF89550">
    <property type="entry name" value="PHP domain-like"/>
    <property type="match status" value="1"/>
</dbReference>
<dbReference type="InterPro" id="IPR022028">
    <property type="entry name" value="DUF3604"/>
</dbReference>
<sequence length="630" mass="67906">MTKRTRWLAGAAIAAPLAYHLLIGFGTASASQPVGAASAAAQPAGVQTFPDKQAFFGDLHLHTTNSFDAYVLMGTRTTPEDAYRFARGDTIQYLGQPIKRSFPLDFEAVTDHSENLGVFNQLDDPNSAFSLSDIGKLAREGGAANFIKIALLITSGKPLGGNADQVAASTWAREIETANKFNEPGKFTAFIAYEWTSMPGGANLHRNVIFKGDKAPAPFTAIDSKDPKDLWTWLSKIRGQGYEALAIPHNGNASNGLMYDWTSLDGKPIDEAWAQLRATNEPLSEVSQNKGTSETHPALSANDEFANYEIFDKLLLGNTPSKPAGSYWRDALGRGLVLQQKLGVNPYKDGAEGSSDLHGGLQVSTAQEYGGIAGANLGGGKLKGDTAKEQLGLAPGHTVGLNPVILSPGALTGVWAEANTRDALYAAFRRKETYATSGSRLKVRFFGGWDFSRSFVAKPNWVHDAYKLGVPMGGDLPQARAGKAPNFVIEAVKDPLSGNLDRVQVVKVFLDGGKQQERIFDVAWGNAAGGARKIDARTGKLAPVGNTVDLKTGKWDNSIGAARLATVWTDPTFKADQAAVYYVRVLEIPTPRWSTLRAIEFGLPLPKEVAPTIQQRAWSSPIWYTPIRSR</sequence>
<dbReference type="RefSeq" id="WP_169493124.1">
    <property type="nucleotide sequence ID" value="NZ_JABBGM010000003.1"/>
</dbReference>
<evidence type="ECO:0000256" key="1">
    <source>
        <dbReference type="SAM" id="SignalP"/>
    </source>
</evidence>
<organism evidence="2 3">
    <name type="scientific">Novosphingobium olei</name>
    <dbReference type="NCBI Taxonomy" id="2728851"/>
    <lineage>
        <taxon>Bacteria</taxon>
        <taxon>Pseudomonadati</taxon>
        <taxon>Pseudomonadota</taxon>
        <taxon>Alphaproteobacteria</taxon>
        <taxon>Sphingomonadales</taxon>
        <taxon>Sphingomonadaceae</taxon>
        <taxon>Novosphingobium</taxon>
    </lineage>
</organism>
<comment type="caution">
    <text evidence="2">The sequence shown here is derived from an EMBL/GenBank/DDBJ whole genome shotgun (WGS) entry which is preliminary data.</text>
</comment>
<accession>A0A7Y0GAQ4</accession>
<name>A0A7Y0GAQ4_9SPHN</name>
<feature type="chain" id="PRO_5031318480" evidence="1">
    <location>
        <begin position="31"/>
        <end position="630"/>
    </location>
</feature>
<evidence type="ECO:0000313" key="2">
    <source>
        <dbReference type="EMBL" id="NML93862.1"/>
    </source>
</evidence>